<dbReference type="STRING" id="102285.A0A158QIY5"/>
<dbReference type="SMART" id="SM00875">
    <property type="entry name" value="BACK"/>
    <property type="match status" value="1"/>
</dbReference>
<dbReference type="Gene3D" id="3.30.710.10">
    <property type="entry name" value="Potassium Channel Kv1.1, Chain A"/>
    <property type="match status" value="1"/>
</dbReference>
<dbReference type="AlphaFoldDB" id="A0A158QIY5"/>
<reference evidence="5 6" key="2">
    <citation type="submission" date="2018-11" db="EMBL/GenBank/DDBJ databases">
        <authorList>
            <consortium name="Pathogen Informatics"/>
        </authorList>
    </citation>
    <scope>NUCLEOTIDE SEQUENCE [LARGE SCALE GENOMIC DNA]</scope>
</reference>
<dbReference type="Pfam" id="PF00651">
    <property type="entry name" value="BTB"/>
    <property type="match status" value="1"/>
</dbReference>
<dbReference type="PANTHER" id="PTHR24412:SF441">
    <property type="entry name" value="KELCH-LIKE PROTEIN 28"/>
    <property type="match status" value="1"/>
</dbReference>
<dbReference type="Pfam" id="PF24681">
    <property type="entry name" value="Kelch_KLHDC2_KLHL20_DRC7"/>
    <property type="match status" value="1"/>
</dbReference>
<reference evidence="7" key="1">
    <citation type="submission" date="2016-04" db="UniProtKB">
        <authorList>
            <consortium name="WormBaseParasite"/>
        </authorList>
    </citation>
    <scope>IDENTIFICATION</scope>
</reference>
<dbReference type="InterPro" id="IPR011705">
    <property type="entry name" value="BACK"/>
</dbReference>
<feature type="compositionally biased region" description="Low complexity" evidence="3">
    <location>
        <begin position="803"/>
        <end position="825"/>
    </location>
</feature>
<feature type="compositionally biased region" description="Basic and acidic residues" evidence="3">
    <location>
        <begin position="880"/>
        <end position="894"/>
    </location>
</feature>
<feature type="compositionally biased region" description="Low complexity" evidence="3">
    <location>
        <begin position="912"/>
        <end position="932"/>
    </location>
</feature>
<feature type="compositionally biased region" description="Polar residues" evidence="3">
    <location>
        <begin position="583"/>
        <end position="608"/>
    </location>
</feature>
<dbReference type="PANTHER" id="PTHR24412">
    <property type="entry name" value="KELCH PROTEIN"/>
    <property type="match status" value="1"/>
</dbReference>
<feature type="region of interest" description="Disordered" evidence="3">
    <location>
        <begin position="800"/>
        <end position="932"/>
    </location>
</feature>
<evidence type="ECO:0000313" key="5">
    <source>
        <dbReference type="EMBL" id="VDO08107.1"/>
    </source>
</evidence>
<dbReference type="Gene3D" id="2.120.10.80">
    <property type="entry name" value="Kelch-type beta propeller"/>
    <property type="match status" value="1"/>
</dbReference>
<dbReference type="InterPro" id="IPR000210">
    <property type="entry name" value="BTB/POZ_dom"/>
</dbReference>
<protein>
    <submittedName>
        <fullName evidence="7">BTB domain-containing protein</fullName>
    </submittedName>
</protein>
<feature type="region of interest" description="Disordered" evidence="3">
    <location>
        <begin position="639"/>
        <end position="660"/>
    </location>
</feature>
<dbReference type="SMART" id="SM00612">
    <property type="entry name" value="Kelch"/>
    <property type="match status" value="6"/>
</dbReference>
<feature type="domain" description="BTB" evidence="4">
    <location>
        <begin position="1"/>
        <end position="35"/>
    </location>
</feature>
<dbReference type="Proteomes" id="UP000278807">
    <property type="component" value="Unassembled WGS sequence"/>
</dbReference>
<keyword evidence="2" id="KW-0677">Repeat</keyword>
<dbReference type="EMBL" id="UZAE01013084">
    <property type="protein sequence ID" value="VDO08107.1"/>
    <property type="molecule type" value="Genomic_DNA"/>
</dbReference>
<dbReference type="WBParaSite" id="HNAJ_0001051401-mRNA-1">
    <property type="protein sequence ID" value="HNAJ_0001051401-mRNA-1"/>
    <property type="gene ID" value="HNAJ_0001051401"/>
</dbReference>
<dbReference type="InterPro" id="IPR006652">
    <property type="entry name" value="Kelch_1"/>
</dbReference>
<evidence type="ECO:0000256" key="2">
    <source>
        <dbReference type="ARBA" id="ARBA00022737"/>
    </source>
</evidence>
<proteinExistence type="predicted"/>
<dbReference type="Pfam" id="PF01344">
    <property type="entry name" value="Kelch_1"/>
    <property type="match status" value="3"/>
</dbReference>
<gene>
    <name evidence="5" type="ORF">HNAJ_LOCUS10509</name>
</gene>
<accession>A0A158QIY5</accession>
<evidence type="ECO:0000313" key="7">
    <source>
        <dbReference type="WBParaSite" id="HNAJ_0001051401-mRNA-1"/>
    </source>
</evidence>
<dbReference type="PROSITE" id="PS50097">
    <property type="entry name" value="BTB"/>
    <property type="match status" value="1"/>
</dbReference>
<feature type="compositionally biased region" description="Low complexity" evidence="3">
    <location>
        <begin position="568"/>
        <end position="582"/>
    </location>
</feature>
<sequence>MAESEQLEIELKSVSADVMEALLDFVYTGQVKVSMENVQELLPAASLVQMEGVKSVCSSFLFGQVEASNVLGIRRFAELHSCTELEVFAKNYAAHNFEIVFEFEEFLLMNADELIELLSREDLHIESEETVYNAVFRWVYYDEPNRAVHLPNLLNYVRLAIMSVRFLTDVVDNERLIRNSLECRDLVDEAKRFHLRPDLRSQMRQRRFHQRDGGDEYLVVIGGFGSYQSPSDSVEMFNPRTREWSELPNLPISYRYVAACSLGTCVYVIGGFDGGERLNTVGLLDVAQREDGWRWLAPMHYKRGLSAACTHKGLIYVCGGFDGQTRLRALEVYHPKIDEWRVLEEMNTAREGAGLVVADDTLYCLGGYDGFQLLNSMEAFDLRRGTWSQCKPMYMRRSGAGCAVIVDTLYVCGGYGGPEGRGPLHLDTVEAYNTRLAQWTLVANMNVPRCYVGACQLAGRVYVAAGYNGNRLLNTVEAFDPIDNTWTLYEESRMHNERCDTGMCVVRFLSCAESPGPPPATQQSSNRIPRSSIATATISNITDGAGGNSVPAAQVVQIVTPLLQGNVTRPSTQSSRHSSPQSLANRQAIQSQNRRAHQNQSLPESTGAPSGPLAGSQQRVMPIQEAHCTLTAVIQMDGIETEENTEVVSNGEEEETEEEQETFLFDDVSSGVVVEEGRTLQRTSQIVGTFLTPEPLAIQVETVSTLPPNGTGRPNDIDNNYQNPDGAADDDTRQRGGFILFRTPGDREGSENQNVDQVDSDDNDIPISSPIPLTAPPPGLGLILEVENADLQHRRVFLRGRESSGSSQNDGDDSSSPSSTLSAEGNEFQAGEEEPNGSPSLEDERPTSQPGSLLWLHRPSRVASPTNRDSRSPGTSQSGDGREAAREENSRSDGEGEEGDSEIIVMATVSTSSPGVGESSEISPSSSISRVG</sequence>
<dbReference type="SUPFAM" id="SSF117281">
    <property type="entry name" value="Kelch motif"/>
    <property type="match status" value="2"/>
</dbReference>
<evidence type="ECO:0000259" key="4">
    <source>
        <dbReference type="PROSITE" id="PS50097"/>
    </source>
</evidence>
<dbReference type="Pfam" id="PF07707">
    <property type="entry name" value="BACK"/>
    <property type="match status" value="1"/>
</dbReference>
<keyword evidence="6" id="KW-1185">Reference proteome</keyword>
<dbReference type="InterPro" id="IPR011333">
    <property type="entry name" value="SKP1/BTB/POZ_sf"/>
</dbReference>
<feature type="region of interest" description="Disordered" evidence="3">
    <location>
        <begin position="705"/>
        <end position="776"/>
    </location>
</feature>
<evidence type="ECO:0000256" key="1">
    <source>
        <dbReference type="ARBA" id="ARBA00022441"/>
    </source>
</evidence>
<dbReference type="SUPFAM" id="SSF54695">
    <property type="entry name" value="POZ domain"/>
    <property type="match status" value="1"/>
</dbReference>
<dbReference type="Gene3D" id="1.25.40.420">
    <property type="match status" value="1"/>
</dbReference>
<dbReference type="FunFam" id="1.25.40.420:FF:000001">
    <property type="entry name" value="Kelch-like family member 12"/>
    <property type="match status" value="1"/>
</dbReference>
<organism evidence="7">
    <name type="scientific">Rodentolepis nana</name>
    <name type="common">Dwarf tapeworm</name>
    <name type="synonym">Hymenolepis nana</name>
    <dbReference type="NCBI Taxonomy" id="102285"/>
    <lineage>
        <taxon>Eukaryota</taxon>
        <taxon>Metazoa</taxon>
        <taxon>Spiralia</taxon>
        <taxon>Lophotrochozoa</taxon>
        <taxon>Platyhelminthes</taxon>
        <taxon>Cestoda</taxon>
        <taxon>Eucestoda</taxon>
        <taxon>Cyclophyllidea</taxon>
        <taxon>Hymenolepididae</taxon>
        <taxon>Rodentolepis</taxon>
    </lineage>
</organism>
<dbReference type="OrthoDB" id="45365at2759"/>
<dbReference type="InterPro" id="IPR015915">
    <property type="entry name" value="Kelch-typ_b-propeller"/>
</dbReference>
<evidence type="ECO:0000313" key="6">
    <source>
        <dbReference type="Proteomes" id="UP000278807"/>
    </source>
</evidence>
<evidence type="ECO:0000256" key="3">
    <source>
        <dbReference type="SAM" id="MobiDB-lite"/>
    </source>
</evidence>
<feature type="region of interest" description="Disordered" evidence="3">
    <location>
        <begin position="567"/>
        <end position="618"/>
    </location>
</feature>
<name>A0A158QIY5_RODNA</name>
<keyword evidence="1" id="KW-0880">Kelch repeat</keyword>
<feature type="compositionally biased region" description="Polar residues" evidence="3">
    <location>
        <begin position="863"/>
        <end position="879"/>
    </location>
</feature>